<evidence type="ECO:0000259" key="1">
    <source>
        <dbReference type="Pfam" id="PF10592"/>
    </source>
</evidence>
<dbReference type="InterPro" id="IPR018891">
    <property type="entry name" value="AIPR_C"/>
</dbReference>
<gene>
    <name evidence="2" type="ORF">GCM10007923_55110</name>
</gene>
<accession>A0ABQ5ZUC6</accession>
<sequence length="565" mass="63575">MHRIVHAHLKSFSENFGYISVAESIQFEKFCTFSVLSSRYSADFDLDEVTTGDVDDGIDGVAVVIDETPCPSPEEAEGIFKEPRRNHDVEVVFVQAKGGERFDLGDFLKFKDGILRFVTAEVYSLSDDVLNDAKAAFDVVISNVPKVRNGRPSVFAYYITTGIYQNPAELERARIEFEEQLLELGYFNEVEVRFLGRDELTKLWVGTYSGTQASLTALSNAALPEISGIDEAYLAVVKAADLVDRLLITEDGNLRGQVFEENVRAYLGDDNPVNKSISETIKSNSASRFPVLNNGITIVSPDVKLQGSVFHLKNYQIVNGCQTSNVLFENRAHLAEIMVNVKIVETQDEDVFADLVRATNSQSRVDDAQFLSLKPVVRRVEQYFNSVDSEDKEKKLYLERRDRQYVGQDISAIRVYSLHNAAKCVASMYCARPELAFRYPKQMYEELGGFIFADDVREIVFYSACLTMHRFNLLVSNSVIPQNMKKFKWHILAVVKAIICGKTNNKLGSREVEKEAAKIVSSMEKHGPEATSIFERATRVCVSLGEVTNDRLKRQAILTEMLESI</sequence>
<dbReference type="RefSeq" id="WP_244765396.1">
    <property type="nucleotide sequence ID" value="NZ_BSOP01000049.1"/>
</dbReference>
<feature type="domain" description="Abortive phage infection protein C-terminal" evidence="1">
    <location>
        <begin position="259"/>
        <end position="507"/>
    </location>
</feature>
<comment type="caution">
    <text evidence="2">The sequence shown here is derived from an EMBL/GenBank/DDBJ whole genome shotgun (WGS) entry which is preliminary data.</text>
</comment>
<dbReference type="Pfam" id="PF10592">
    <property type="entry name" value="AIPR"/>
    <property type="match status" value="1"/>
</dbReference>
<protein>
    <recommendedName>
        <fullName evidence="1">Abortive phage infection protein C-terminal domain-containing protein</fullName>
    </recommendedName>
</protein>
<organism evidence="2 3">
    <name type="scientific">Shinella yambaruensis</name>
    <dbReference type="NCBI Taxonomy" id="415996"/>
    <lineage>
        <taxon>Bacteria</taxon>
        <taxon>Pseudomonadati</taxon>
        <taxon>Pseudomonadota</taxon>
        <taxon>Alphaproteobacteria</taxon>
        <taxon>Hyphomicrobiales</taxon>
        <taxon>Rhizobiaceae</taxon>
        <taxon>Shinella</taxon>
    </lineage>
</organism>
<reference evidence="3" key="1">
    <citation type="journal article" date="2019" name="Int. J. Syst. Evol. Microbiol.">
        <title>The Global Catalogue of Microorganisms (GCM) 10K type strain sequencing project: providing services to taxonomists for standard genome sequencing and annotation.</title>
        <authorList>
            <consortium name="The Broad Institute Genomics Platform"/>
            <consortium name="The Broad Institute Genome Sequencing Center for Infectious Disease"/>
            <person name="Wu L."/>
            <person name="Ma J."/>
        </authorList>
    </citation>
    <scope>NUCLEOTIDE SEQUENCE [LARGE SCALE GENOMIC DNA]</scope>
    <source>
        <strain evidence="3">NBRC 102122</strain>
    </source>
</reference>
<evidence type="ECO:0000313" key="2">
    <source>
        <dbReference type="EMBL" id="GLR54294.1"/>
    </source>
</evidence>
<evidence type="ECO:0000313" key="3">
    <source>
        <dbReference type="Proteomes" id="UP001156702"/>
    </source>
</evidence>
<keyword evidence="3" id="KW-1185">Reference proteome</keyword>
<dbReference type="EMBL" id="BSOP01000049">
    <property type="protein sequence ID" value="GLR54294.1"/>
    <property type="molecule type" value="Genomic_DNA"/>
</dbReference>
<name>A0ABQ5ZUC6_9HYPH</name>
<dbReference type="Proteomes" id="UP001156702">
    <property type="component" value="Unassembled WGS sequence"/>
</dbReference>
<proteinExistence type="predicted"/>